<dbReference type="InterPro" id="IPR027417">
    <property type="entry name" value="P-loop_NTPase"/>
</dbReference>
<dbReference type="Gene3D" id="3.40.50.300">
    <property type="entry name" value="P-loop containing nucleotide triphosphate hydrolases"/>
    <property type="match status" value="1"/>
</dbReference>
<gene>
    <name evidence="3" type="ORF">PPAR00522_LOCUS7687</name>
</gene>
<dbReference type="SUPFAM" id="SSF52540">
    <property type="entry name" value="P-loop containing nucleoside triphosphate hydrolases"/>
    <property type="match status" value="1"/>
</dbReference>
<evidence type="ECO:0000259" key="2">
    <source>
        <dbReference type="Pfam" id="PF02492"/>
    </source>
</evidence>
<feature type="region of interest" description="Disordered" evidence="1">
    <location>
        <begin position="287"/>
        <end position="345"/>
    </location>
</feature>
<name>A0A7S0YE35_9CHLO</name>
<dbReference type="EMBL" id="HBFM01012268">
    <property type="protein sequence ID" value="CAD8771284.1"/>
    <property type="molecule type" value="Transcribed_RNA"/>
</dbReference>
<evidence type="ECO:0000313" key="3">
    <source>
        <dbReference type="EMBL" id="CAD8771284.1"/>
    </source>
</evidence>
<feature type="domain" description="CobW/HypB/UreG nucleotide-binding" evidence="2">
    <location>
        <begin position="5"/>
        <end position="205"/>
    </location>
</feature>
<dbReference type="PANTHER" id="PTHR13748">
    <property type="entry name" value="COBW-RELATED"/>
    <property type="match status" value="1"/>
</dbReference>
<organism evidence="3">
    <name type="scientific">Polytomella parva</name>
    <dbReference type="NCBI Taxonomy" id="51329"/>
    <lineage>
        <taxon>Eukaryota</taxon>
        <taxon>Viridiplantae</taxon>
        <taxon>Chlorophyta</taxon>
        <taxon>core chlorophytes</taxon>
        <taxon>Chlorophyceae</taxon>
        <taxon>CS clade</taxon>
        <taxon>Chlamydomonadales</taxon>
        <taxon>Chlamydomonadaceae</taxon>
        <taxon>Polytomella</taxon>
    </lineage>
</organism>
<reference evidence="3" key="1">
    <citation type="submission" date="2021-01" db="EMBL/GenBank/DDBJ databases">
        <authorList>
            <person name="Corre E."/>
            <person name="Pelletier E."/>
            <person name="Niang G."/>
            <person name="Scheremetjew M."/>
            <person name="Finn R."/>
            <person name="Kale V."/>
            <person name="Holt S."/>
            <person name="Cochrane G."/>
            <person name="Meng A."/>
            <person name="Brown T."/>
            <person name="Cohen L."/>
        </authorList>
    </citation>
    <scope>NUCLEOTIDE SEQUENCE</scope>
    <source>
        <strain evidence="3">SAG 63-3</strain>
    </source>
</reference>
<dbReference type="Pfam" id="PF02492">
    <property type="entry name" value="cobW"/>
    <property type="match status" value="1"/>
</dbReference>
<dbReference type="AlphaFoldDB" id="A0A7S0YE35"/>
<dbReference type="InterPro" id="IPR051316">
    <property type="entry name" value="Zinc-reg_GTPase_activator"/>
</dbReference>
<dbReference type="PANTHER" id="PTHR13748:SF46">
    <property type="entry name" value="ZINC CHAPERONE YEIR"/>
    <property type="match status" value="1"/>
</dbReference>
<dbReference type="GO" id="GO:0005737">
    <property type="term" value="C:cytoplasm"/>
    <property type="evidence" value="ECO:0007669"/>
    <property type="project" value="TreeGrafter"/>
</dbReference>
<protein>
    <recommendedName>
        <fullName evidence="2">CobW/HypB/UreG nucleotide-binding domain-containing protein</fullName>
    </recommendedName>
</protein>
<evidence type="ECO:0000256" key="1">
    <source>
        <dbReference type="SAM" id="MobiDB-lite"/>
    </source>
</evidence>
<dbReference type="InterPro" id="IPR003495">
    <property type="entry name" value="CobW/HypB/UreG_nucleotide-bd"/>
</dbReference>
<accession>A0A7S0YE35</accession>
<proteinExistence type="predicted"/>
<sequence>MRKIPVNIITGGLGVGKTTTICHLLSIKPLDEKWAILVNEFGTLGIDGAILSSSGEKSNDGVTIRELAGGCMCCTLSGPLSTSIASLVRQAKPDRLIIEPSGLGHPAGLLDALLGPHLSSSLDVRAVLCLVDVASTSPPSYRLPSPSSSSFSSSSHSNLLTSAPPSLENVNEEWIQILSQQILAADIVIGHRTDAASSDQIDRFLDWIQNDLWPPKDEVILASHGRIPLDLLDRPRCAGLLNRALSSSARPRRRPAALRGVCVLLPAEPKGGNEELRGVAAVEGVSVDSATVEEPGTTGNTQSETKTTKGEESFSENGLKCSSSSSLSSSSSSLSSIHNGPQKGKPLRFPAPISLSSTNSAAFISCGWLFHMDDSFDRSKLSRLLECLWPAVVRLKGIFRIGSGKPSYVVPERAQHGAVRLNFIGYRRESRLEMIVSRSDMSNDTNVEVNEKENLTSWEAQLREAVLQANWDKVEQYIIEALV</sequence>
<dbReference type="CDD" id="cd03112">
    <property type="entry name" value="CobW-like"/>
    <property type="match status" value="1"/>
</dbReference>
<feature type="compositionally biased region" description="Low complexity" evidence="1">
    <location>
        <begin position="322"/>
        <end position="336"/>
    </location>
</feature>